<dbReference type="InterPro" id="IPR037291">
    <property type="entry name" value="DUF4139"/>
</dbReference>
<comment type="caution">
    <text evidence="5">The sequence shown here is derived from an EMBL/GenBank/DDBJ whole genome shotgun (WGS) entry which is preliminary data.</text>
</comment>
<feature type="coiled-coil region" evidence="1">
    <location>
        <begin position="95"/>
        <end position="136"/>
    </location>
</feature>
<dbReference type="Proteomes" id="UP000030380">
    <property type="component" value="Unassembled WGS sequence"/>
</dbReference>
<feature type="signal peptide" evidence="2">
    <location>
        <begin position="1"/>
        <end position="22"/>
    </location>
</feature>
<organism evidence="5 6">
    <name type="scientific">Chelonobacter oris</name>
    <dbReference type="NCBI Taxonomy" id="505317"/>
    <lineage>
        <taxon>Bacteria</taxon>
        <taxon>Pseudomonadati</taxon>
        <taxon>Pseudomonadota</taxon>
        <taxon>Gammaproteobacteria</taxon>
        <taxon>Pasteurellales</taxon>
        <taxon>Pasteurellaceae</taxon>
        <taxon>Chelonobacter</taxon>
    </lineage>
</organism>
<sequence>MNKTALAAIAAATALWASQTMAAVEKIASKIEQVTLYRHLAKVERTGEIELKKGVNELVFEQLPISLEESSLQFAAEGRSGLTVLSLDSEVRLAKSHAAEALRRLQQQIRDQQQQIEQLQDQLAVMENQFQLLQLLQQGSLNAEKNPSIEEFSRLQQFSRRTYADLAEEKRKISTVLQQEQQTLERLQQTYQRLGGEQGLMQRIVRVQVQAENDGKQTVKLAYHTGNASWQPQYQLNYNSKNNRLSLQYGAQIQQNSNEDWENVKLVLSGATPIRVGEAPQVQPWVIDFYQPKVLNSPTMALRNKSAAAETDLLPVAAAPQSAVIENDVIASSFQIPGAVSIPGDKVKHNLMIAEIEQQATAEYAFYPNYQNTILLTVSGKNTQNYPLLGGSLRSSYDGKIMGSGYLPTLLPGAEFKQLIGEDQTISVQAEPVKRTQENSGLINKSNVVRLETAYTLQNAREQAVDIVVYDRVPQAVNKEITVNVIEPNLKNVTIDDNGRYQQTFTLAPNSKQTVKQIVSVQYPQDQRIEGL</sequence>
<feature type="domain" description="DUF4139" evidence="3">
    <location>
        <begin position="219"/>
        <end position="525"/>
    </location>
</feature>
<evidence type="ECO:0000313" key="5">
    <source>
        <dbReference type="EMBL" id="KGQ69597.1"/>
    </source>
</evidence>
<evidence type="ECO:0000313" key="6">
    <source>
        <dbReference type="Proteomes" id="UP000030380"/>
    </source>
</evidence>
<feature type="chain" id="PRO_5001998136" description="Mucoidy inhibitor MuiA family protein" evidence="2">
    <location>
        <begin position="23"/>
        <end position="532"/>
    </location>
</feature>
<evidence type="ECO:0000256" key="1">
    <source>
        <dbReference type="SAM" id="Coils"/>
    </source>
</evidence>
<name>A0A0A3AP93_9PAST</name>
<feature type="coiled-coil region" evidence="1">
    <location>
        <begin position="170"/>
        <end position="197"/>
    </location>
</feature>
<feature type="domain" description="DUF4140" evidence="4">
    <location>
        <begin position="34"/>
        <end position="133"/>
    </location>
</feature>
<evidence type="ECO:0000256" key="2">
    <source>
        <dbReference type="SAM" id="SignalP"/>
    </source>
</evidence>
<dbReference type="PANTHER" id="PTHR31005">
    <property type="entry name" value="DUF4139 DOMAIN-CONTAINING PROTEIN"/>
    <property type="match status" value="1"/>
</dbReference>
<protein>
    <recommendedName>
        <fullName evidence="7">Mucoidy inhibitor MuiA family protein</fullName>
    </recommendedName>
</protein>
<evidence type="ECO:0008006" key="7">
    <source>
        <dbReference type="Google" id="ProtNLM"/>
    </source>
</evidence>
<dbReference type="Pfam" id="PF13600">
    <property type="entry name" value="DUF4140"/>
    <property type="match status" value="1"/>
</dbReference>
<keyword evidence="6" id="KW-1185">Reference proteome</keyword>
<dbReference type="EMBL" id="JSUM01000016">
    <property type="protein sequence ID" value="KGQ69597.1"/>
    <property type="molecule type" value="Genomic_DNA"/>
</dbReference>
<dbReference type="RefSeq" id="WP_034617720.1">
    <property type="nucleotide sequence ID" value="NZ_JSUM01000016.1"/>
</dbReference>
<dbReference type="PANTHER" id="PTHR31005:SF8">
    <property type="entry name" value="DUF4139 DOMAIN-CONTAINING PROTEIN"/>
    <property type="match status" value="1"/>
</dbReference>
<proteinExistence type="predicted"/>
<dbReference type="AlphaFoldDB" id="A0A0A3AP93"/>
<accession>A0A0A3AP93</accession>
<dbReference type="InterPro" id="IPR011935">
    <property type="entry name" value="CHP02231"/>
</dbReference>
<dbReference type="STRING" id="505317.OA57_10940"/>
<dbReference type="InterPro" id="IPR025554">
    <property type="entry name" value="DUF4140"/>
</dbReference>
<dbReference type="OrthoDB" id="9777444at2"/>
<reference evidence="5 6" key="1">
    <citation type="submission" date="2014-11" db="EMBL/GenBank/DDBJ databases">
        <title>Draft genome sequence of Chelonobacter oris 1662T, associated with respiratory disease in Hermann's Tortoises.</title>
        <authorList>
            <person name="Kudirkiene E."/>
            <person name="Hansen M.J."/>
            <person name="Bojesen A.M."/>
        </authorList>
    </citation>
    <scope>NUCLEOTIDE SEQUENCE [LARGE SCALE GENOMIC DNA]</scope>
    <source>
        <strain evidence="5 6">1662</strain>
    </source>
</reference>
<dbReference type="NCBIfam" id="TIGR02231">
    <property type="entry name" value="mucoidy inhibitor MuiA family protein"/>
    <property type="match status" value="1"/>
</dbReference>
<keyword evidence="2" id="KW-0732">Signal</keyword>
<keyword evidence="1" id="KW-0175">Coiled coil</keyword>
<evidence type="ECO:0000259" key="3">
    <source>
        <dbReference type="Pfam" id="PF13598"/>
    </source>
</evidence>
<evidence type="ECO:0000259" key="4">
    <source>
        <dbReference type="Pfam" id="PF13600"/>
    </source>
</evidence>
<gene>
    <name evidence="5" type="ORF">OA57_10940</name>
</gene>
<dbReference type="Pfam" id="PF13598">
    <property type="entry name" value="DUF4139"/>
    <property type="match status" value="1"/>
</dbReference>